<dbReference type="GO" id="GO:0003993">
    <property type="term" value="F:acid phosphatase activity"/>
    <property type="evidence" value="ECO:0007669"/>
    <property type="project" value="UniProtKB-EC"/>
</dbReference>
<dbReference type="CDD" id="cd07061">
    <property type="entry name" value="HP_HAP_like"/>
    <property type="match status" value="1"/>
</dbReference>
<evidence type="ECO:0008006" key="5">
    <source>
        <dbReference type="Google" id="ProtNLM"/>
    </source>
</evidence>
<dbReference type="InterPro" id="IPR029033">
    <property type="entry name" value="His_PPase_superfam"/>
</dbReference>
<evidence type="ECO:0000256" key="2">
    <source>
        <dbReference type="ARBA" id="ARBA00005375"/>
    </source>
</evidence>
<accession>A0AA39M7G9</accession>
<evidence type="ECO:0000313" key="3">
    <source>
        <dbReference type="EMBL" id="KAK0424486.1"/>
    </source>
</evidence>
<dbReference type="Proteomes" id="UP001175271">
    <property type="component" value="Unassembled WGS sequence"/>
</dbReference>
<organism evidence="3 4">
    <name type="scientific">Steinernema hermaphroditum</name>
    <dbReference type="NCBI Taxonomy" id="289476"/>
    <lineage>
        <taxon>Eukaryota</taxon>
        <taxon>Metazoa</taxon>
        <taxon>Ecdysozoa</taxon>
        <taxon>Nematoda</taxon>
        <taxon>Chromadorea</taxon>
        <taxon>Rhabditida</taxon>
        <taxon>Tylenchina</taxon>
        <taxon>Panagrolaimomorpha</taxon>
        <taxon>Strongyloidoidea</taxon>
        <taxon>Steinernematidae</taxon>
        <taxon>Steinernema</taxon>
    </lineage>
</organism>
<evidence type="ECO:0000256" key="1">
    <source>
        <dbReference type="ARBA" id="ARBA00000032"/>
    </source>
</evidence>
<dbReference type="SUPFAM" id="SSF53254">
    <property type="entry name" value="Phosphoglycerate mutase-like"/>
    <property type="match status" value="1"/>
</dbReference>
<protein>
    <recommendedName>
        <fullName evidence="5">Acid phosphatase</fullName>
    </recommendedName>
</protein>
<comment type="similarity">
    <text evidence="2">Belongs to the histidine acid phosphatase family.</text>
</comment>
<dbReference type="AlphaFoldDB" id="A0AA39M7G9"/>
<sequence length="350" mass="39612">MNTAALLLTVVAFSTNIALIIGADLLLIQSLWRHGDRVPVGTYPTDPHQEDAWPVPWGELTTKGMWELYRQGAKLKEEYIEKTKFISANYSVHEIYVRSTDTPRTLVSAYSNLAGFYSDSRGTLPGEARYPGFSKFLNENKDLFDLIESNAKTNVSHPFEMYDFAYTLAIERLHGLKPPEWVTDDVFNRSLRVANDEWDFLFGASMFGKEENVELVSFGCGVIKEMIENMETKINGSDGGKHKYKYYAYSGHDTTIGSVLTIMGAKEAILGHTSAAYGATLVLELWRMETDVFAVRLRYSKNAETPFETITDKIEGCPPDEYCPFEVFVANRRKYILKDIRTSCEAESEV</sequence>
<gene>
    <name evidence="3" type="ORF">QR680_008691</name>
</gene>
<proteinExistence type="inferred from homology"/>
<dbReference type="InterPro" id="IPR033379">
    <property type="entry name" value="Acid_Pase_AS"/>
</dbReference>
<dbReference type="PANTHER" id="PTHR11567">
    <property type="entry name" value="ACID PHOSPHATASE-RELATED"/>
    <property type="match status" value="1"/>
</dbReference>
<dbReference type="PROSITE" id="PS00616">
    <property type="entry name" value="HIS_ACID_PHOSPHAT_1"/>
    <property type="match status" value="1"/>
</dbReference>
<dbReference type="InterPro" id="IPR000560">
    <property type="entry name" value="His_Pase_clade-2"/>
</dbReference>
<evidence type="ECO:0000313" key="4">
    <source>
        <dbReference type="Proteomes" id="UP001175271"/>
    </source>
</evidence>
<name>A0AA39M7G9_9BILA</name>
<comment type="caution">
    <text evidence="3">The sequence shown here is derived from an EMBL/GenBank/DDBJ whole genome shotgun (WGS) entry which is preliminary data.</text>
</comment>
<dbReference type="PANTHER" id="PTHR11567:SF210">
    <property type="entry name" value="ACID PHOSPHATASE 5-RELATED"/>
    <property type="match status" value="1"/>
</dbReference>
<dbReference type="EMBL" id="JAUCMV010000001">
    <property type="protein sequence ID" value="KAK0424486.1"/>
    <property type="molecule type" value="Genomic_DNA"/>
</dbReference>
<dbReference type="InterPro" id="IPR050645">
    <property type="entry name" value="Histidine_acid_phosphatase"/>
</dbReference>
<reference evidence="3" key="1">
    <citation type="submission" date="2023-06" db="EMBL/GenBank/DDBJ databases">
        <title>Genomic analysis of the entomopathogenic nematode Steinernema hermaphroditum.</title>
        <authorList>
            <person name="Schwarz E.M."/>
            <person name="Heppert J.K."/>
            <person name="Baniya A."/>
            <person name="Schwartz H.T."/>
            <person name="Tan C.-H."/>
            <person name="Antoshechkin I."/>
            <person name="Sternberg P.W."/>
            <person name="Goodrich-Blair H."/>
            <person name="Dillman A.R."/>
        </authorList>
    </citation>
    <scope>NUCLEOTIDE SEQUENCE</scope>
    <source>
        <strain evidence="3">PS9179</strain>
        <tissue evidence="3">Whole animal</tissue>
    </source>
</reference>
<dbReference type="Gene3D" id="3.40.50.1240">
    <property type="entry name" value="Phosphoglycerate mutase-like"/>
    <property type="match status" value="2"/>
</dbReference>
<keyword evidence="4" id="KW-1185">Reference proteome</keyword>
<comment type="catalytic activity">
    <reaction evidence="1">
        <text>a phosphate monoester + H2O = an alcohol + phosphate</text>
        <dbReference type="Rhea" id="RHEA:15017"/>
        <dbReference type="ChEBI" id="CHEBI:15377"/>
        <dbReference type="ChEBI" id="CHEBI:30879"/>
        <dbReference type="ChEBI" id="CHEBI:43474"/>
        <dbReference type="ChEBI" id="CHEBI:67140"/>
        <dbReference type="EC" id="3.1.3.2"/>
    </reaction>
</comment>
<dbReference type="Pfam" id="PF00328">
    <property type="entry name" value="His_Phos_2"/>
    <property type="match status" value="2"/>
</dbReference>